<proteinExistence type="predicted"/>
<sequence length="127" mass="13371">MLYASSEGTAGVLGNTLAEAIQVMIAIPAWYDVAGQAPVPDAMRAAFEPSEAVLKDESEPAIDAHRAEISTLLGLGLLSAEDALVRLRDSLAPDHGLIGAGVHDPLCQAAFRARGARKAAWAVRRNR</sequence>
<dbReference type="EMBL" id="CP012752">
    <property type="protein sequence ID" value="ALG09265.1"/>
    <property type="molecule type" value="Genomic_DNA"/>
</dbReference>
<evidence type="ECO:0000313" key="2">
    <source>
        <dbReference type="Proteomes" id="UP000063699"/>
    </source>
</evidence>
<dbReference type="Proteomes" id="UP000063699">
    <property type="component" value="Chromosome"/>
</dbReference>
<keyword evidence="2" id="KW-1185">Reference proteome</keyword>
<accession>A0A0N9I3C8</accession>
<protein>
    <submittedName>
        <fullName evidence="1">Uncharacterized protein</fullName>
    </submittedName>
</protein>
<gene>
    <name evidence="1" type="ORF">AOZ06_22235</name>
</gene>
<dbReference type="AlphaFoldDB" id="A0A0N9I3C8"/>
<organism evidence="1 2">
    <name type="scientific">Kibdelosporangium phytohabitans</name>
    <dbReference type="NCBI Taxonomy" id="860235"/>
    <lineage>
        <taxon>Bacteria</taxon>
        <taxon>Bacillati</taxon>
        <taxon>Actinomycetota</taxon>
        <taxon>Actinomycetes</taxon>
        <taxon>Pseudonocardiales</taxon>
        <taxon>Pseudonocardiaceae</taxon>
        <taxon>Kibdelosporangium</taxon>
    </lineage>
</organism>
<evidence type="ECO:0000313" key="1">
    <source>
        <dbReference type="EMBL" id="ALG09265.1"/>
    </source>
</evidence>
<reference evidence="1 2" key="1">
    <citation type="submission" date="2015-07" db="EMBL/GenBank/DDBJ databases">
        <title>Genome sequencing of Kibdelosporangium phytohabitans.</title>
        <authorList>
            <person name="Qin S."/>
            <person name="Xing K."/>
        </authorList>
    </citation>
    <scope>NUCLEOTIDE SEQUENCE [LARGE SCALE GENOMIC DNA]</scope>
    <source>
        <strain evidence="1 2">KLBMP1111</strain>
    </source>
</reference>
<dbReference type="OrthoDB" id="4541168at2"/>
<dbReference type="RefSeq" id="WP_054291169.1">
    <property type="nucleotide sequence ID" value="NZ_CP012752.1"/>
</dbReference>
<dbReference type="KEGG" id="kphy:AOZ06_22235"/>
<name>A0A0N9I3C8_9PSEU</name>